<dbReference type="Proteomes" id="UP000028252">
    <property type="component" value="Unassembled WGS sequence"/>
</dbReference>
<accession>A0A081FVP0</accession>
<evidence type="ECO:0000256" key="1">
    <source>
        <dbReference type="ARBA" id="ARBA00010285"/>
    </source>
</evidence>
<dbReference type="PATRIC" id="fig|1232683.4.peg.3017"/>
<comment type="caution">
    <text evidence="4">The sequence shown here is derived from an EMBL/GenBank/DDBJ whole genome shotgun (WGS) entry which is preliminary data.</text>
</comment>
<protein>
    <submittedName>
        <fullName evidence="4">Nitrogenase FeMo-cofactor carrier protein NifX</fullName>
    </submittedName>
</protein>
<dbReference type="STRING" id="1232683.ADIMK_3067"/>
<reference evidence="4 5" key="1">
    <citation type="submission" date="2014-04" db="EMBL/GenBank/DDBJ databases">
        <title>Marinobacterium kochiensis sp. nov., isolated from sediment sample collected from Kochi backwaters in Kerala, India.</title>
        <authorList>
            <person name="Singh A."/>
            <person name="Pinnaka A.K."/>
        </authorList>
    </citation>
    <scope>NUCLEOTIDE SEQUENCE [LARGE SCALE GENOMIC DNA]</scope>
    <source>
        <strain evidence="4 5">AK27</strain>
    </source>
</reference>
<dbReference type="InterPro" id="IPR003731">
    <property type="entry name" value="Di-Nase_FeMo-co_biosynth"/>
</dbReference>
<gene>
    <name evidence="4" type="ORF">ADIMK_3067</name>
</gene>
<keyword evidence="2" id="KW-0535">Nitrogen fixation</keyword>
<keyword evidence="5" id="KW-1185">Reference proteome</keyword>
<dbReference type="SUPFAM" id="SSF53146">
    <property type="entry name" value="Nitrogenase accessory factor-like"/>
    <property type="match status" value="1"/>
</dbReference>
<dbReference type="PANTHER" id="PTHR33937:SF1">
    <property type="entry name" value="IRON-MOLIBDENUM COFACTOR PROCESSING PROTEIN"/>
    <property type="match status" value="1"/>
</dbReference>
<evidence type="ECO:0000256" key="2">
    <source>
        <dbReference type="ARBA" id="ARBA00023231"/>
    </source>
</evidence>
<dbReference type="EMBL" id="JMQN01000047">
    <property type="protein sequence ID" value="KEA62595.1"/>
    <property type="molecule type" value="Genomic_DNA"/>
</dbReference>
<dbReference type="OrthoDB" id="9797941at2"/>
<dbReference type="RefSeq" id="WP_036190084.1">
    <property type="nucleotide sequence ID" value="NZ_JMQN01000047.1"/>
</dbReference>
<comment type="similarity">
    <text evidence="1">Belongs to the NifX/NifY family.</text>
</comment>
<dbReference type="CDD" id="cd00853">
    <property type="entry name" value="NifX"/>
    <property type="match status" value="1"/>
</dbReference>
<organism evidence="4 5">
    <name type="scientific">Marinobacterium lacunae</name>
    <dbReference type="NCBI Taxonomy" id="1232683"/>
    <lineage>
        <taxon>Bacteria</taxon>
        <taxon>Pseudomonadati</taxon>
        <taxon>Pseudomonadota</taxon>
        <taxon>Gammaproteobacteria</taxon>
        <taxon>Oceanospirillales</taxon>
        <taxon>Oceanospirillaceae</taxon>
        <taxon>Marinobacterium</taxon>
    </lineage>
</organism>
<dbReference type="InterPro" id="IPR036105">
    <property type="entry name" value="DiNase_FeMo-co_biosyn_sf"/>
</dbReference>
<evidence type="ECO:0000313" key="5">
    <source>
        <dbReference type="Proteomes" id="UP000028252"/>
    </source>
</evidence>
<dbReference type="InterPro" id="IPR034169">
    <property type="entry name" value="NifX-like"/>
</dbReference>
<feature type="domain" description="Dinitrogenase iron-molybdenum cofactor biosynthesis" evidence="3">
    <location>
        <begin position="29"/>
        <end position="122"/>
    </location>
</feature>
<name>A0A081FVP0_9GAMM</name>
<dbReference type="InterPro" id="IPR051840">
    <property type="entry name" value="NifX/NifY_domain"/>
</dbReference>
<sequence length="157" mass="17342">MTPLTRRLDVVGNAEELEILRVAFATTDRETVNQHFGSALSFAIYGVNDRTAWLISVCEFADVSEEDNEDRLPAKIEQLAGCAAVYCRACGASAVRQLIAEGVQPVRVTDEAPIGELLTALQDELREGPSSWLAKAIRRQQDALKRFDSMEADGWDE</sequence>
<dbReference type="PANTHER" id="PTHR33937">
    <property type="entry name" value="IRON-MOLYBDENUM PROTEIN-RELATED-RELATED"/>
    <property type="match status" value="1"/>
</dbReference>
<dbReference type="AlphaFoldDB" id="A0A081FVP0"/>
<dbReference type="Gene3D" id="3.30.420.130">
    <property type="entry name" value="Dinitrogenase iron-molybdenum cofactor biosynthesis domain"/>
    <property type="match status" value="1"/>
</dbReference>
<proteinExistence type="inferred from homology"/>
<evidence type="ECO:0000313" key="4">
    <source>
        <dbReference type="EMBL" id="KEA62595.1"/>
    </source>
</evidence>
<dbReference type="eggNOG" id="COG1433">
    <property type="taxonomic scope" value="Bacteria"/>
</dbReference>
<dbReference type="Pfam" id="PF02579">
    <property type="entry name" value="Nitro_FeMo-Co"/>
    <property type="match status" value="1"/>
</dbReference>
<evidence type="ECO:0000259" key="3">
    <source>
        <dbReference type="Pfam" id="PF02579"/>
    </source>
</evidence>